<dbReference type="EMBL" id="CAFBLP010000067">
    <property type="protein sequence ID" value="CAB4886225.1"/>
    <property type="molecule type" value="Genomic_DNA"/>
</dbReference>
<dbReference type="Gene3D" id="3.50.50.60">
    <property type="entry name" value="FAD/NAD(P)-binding domain"/>
    <property type="match status" value="2"/>
</dbReference>
<dbReference type="Pfam" id="PF14759">
    <property type="entry name" value="Reductase_C"/>
    <property type="match status" value="1"/>
</dbReference>
<dbReference type="InterPro" id="IPR023753">
    <property type="entry name" value="FAD/NAD-binding_dom"/>
</dbReference>
<comment type="cofactor">
    <cofactor evidence="1">
        <name>FAD</name>
        <dbReference type="ChEBI" id="CHEBI:57692"/>
    </cofactor>
</comment>
<dbReference type="GO" id="GO:0016651">
    <property type="term" value="F:oxidoreductase activity, acting on NAD(P)H"/>
    <property type="evidence" value="ECO:0007669"/>
    <property type="project" value="TreeGrafter"/>
</dbReference>
<dbReference type="PRINTS" id="PR00368">
    <property type="entry name" value="FADPNR"/>
</dbReference>
<dbReference type="AlphaFoldDB" id="A0A6J7EYH3"/>
<evidence type="ECO:0000259" key="5">
    <source>
        <dbReference type="Pfam" id="PF07992"/>
    </source>
</evidence>
<evidence type="ECO:0000256" key="1">
    <source>
        <dbReference type="ARBA" id="ARBA00001974"/>
    </source>
</evidence>
<dbReference type="InterPro" id="IPR050446">
    <property type="entry name" value="FAD-oxidoreductase/Apoptosis"/>
</dbReference>
<sequence>MIQQVVVVGSSLAGVRACGGLRAEGFDGDITLIGAEPHLPYDRPPLSKKVLSGEWEPDRIALVRPEELDSLRLQLRLGTPATGLSTTDRLVTLRDGSAVPYDALVIATGAATRRLPNQLEHDSIFELRTLDDSLALRSRIDAGGLRVTIIGAGFIGLEVAATARLLGNDVVVLEGAAAPLVRGLGGEMGLAVTQLHADHGVAIRCGVQVLGIEPAGSGLVVRLGDGDSVVSDLIVVGIGVSPTTQWLEGSGLTLRDGVVCDATLNAGVPGVYAAGDIVRWPNAQFDGEEMRVEHWTNASEQGLAVARNLVAVGRGDQPVAYSSVPFFWSEQYGTRIQFIGRAAGDDDVRVVKGGVSERSFLALYGSKGRLRGALGVAMAKPVMQCRKLLLENMSFDDAIEAAAAF</sequence>
<organism evidence="7">
    <name type="scientific">freshwater metagenome</name>
    <dbReference type="NCBI Taxonomy" id="449393"/>
    <lineage>
        <taxon>unclassified sequences</taxon>
        <taxon>metagenomes</taxon>
        <taxon>ecological metagenomes</taxon>
    </lineage>
</organism>
<name>A0A6J7EYH3_9ZZZZ</name>
<evidence type="ECO:0000313" key="7">
    <source>
        <dbReference type="EMBL" id="CAB4886225.1"/>
    </source>
</evidence>
<evidence type="ECO:0000256" key="4">
    <source>
        <dbReference type="ARBA" id="ARBA00023002"/>
    </source>
</evidence>
<proteinExistence type="predicted"/>
<evidence type="ECO:0000256" key="3">
    <source>
        <dbReference type="ARBA" id="ARBA00022827"/>
    </source>
</evidence>
<dbReference type="PANTHER" id="PTHR43557:SF2">
    <property type="entry name" value="RIESKE DOMAIN-CONTAINING PROTEIN-RELATED"/>
    <property type="match status" value="1"/>
</dbReference>
<dbReference type="Pfam" id="PF07992">
    <property type="entry name" value="Pyr_redox_2"/>
    <property type="match status" value="1"/>
</dbReference>
<dbReference type="Gene3D" id="3.30.390.30">
    <property type="match status" value="1"/>
</dbReference>
<feature type="domain" description="Reductase C-terminal" evidence="6">
    <location>
        <begin position="326"/>
        <end position="399"/>
    </location>
</feature>
<accession>A0A6J7EYH3</accession>
<dbReference type="SUPFAM" id="SSF51905">
    <property type="entry name" value="FAD/NAD(P)-binding domain"/>
    <property type="match status" value="2"/>
</dbReference>
<feature type="domain" description="FAD/NAD(P)-binding" evidence="5">
    <location>
        <begin position="4"/>
        <end position="302"/>
    </location>
</feature>
<protein>
    <submittedName>
        <fullName evidence="7">Unannotated protein</fullName>
    </submittedName>
</protein>
<gene>
    <name evidence="7" type="ORF">UFOPK3376_02271</name>
</gene>
<reference evidence="7" key="1">
    <citation type="submission" date="2020-05" db="EMBL/GenBank/DDBJ databases">
        <authorList>
            <person name="Chiriac C."/>
            <person name="Salcher M."/>
            <person name="Ghai R."/>
            <person name="Kavagutti S V."/>
        </authorList>
    </citation>
    <scope>NUCLEOTIDE SEQUENCE</scope>
</reference>
<keyword evidence="2" id="KW-0285">Flavoprotein</keyword>
<dbReference type="InterPro" id="IPR036188">
    <property type="entry name" value="FAD/NAD-bd_sf"/>
</dbReference>
<dbReference type="InterPro" id="IPR016156">
    <property type="entry name" value="FAD/NAD-linked_Rdtase_dimer_sf"/>
</dbReference>
<keyword evidence="4" id="KW-0560">Oxidoreductase</keyword>
<dbReference type="PANTHER" id="PTHR43557">
    <property type="entry name" value="APOPTOSIS-INDUCING FACTOR 1"/>
    <property type="match status" value="1"/>
</dbReference>
<dbReference type="SUPFAM" id="SSF55424">
    <property type="entry name" value="FAD/NAD-linked reductases, dimerisation (C-terminal) domain"/>
    <property type="match status" value="1"/>
</dbReference>
<dbReference type="InterPro" id="IPR028202">
    <property type="entry name" value="Reductase_C"/>
</dbReference>
<dbReference type="PRINTS" id="PR00411">
    <property type="entry name" value="PNDRDTASEI"/>
</dbReference>
<keyword evidence="3" id="KW-0274">FAD</keyword>
<evidence type="ECO:0000259" key="6">
    <source>
        <dbReference type="Pfam" id="PF14759"/>
    </source>
</evidence>
<dbReference type="GO" id="GO:0005737">
    <property type="term" value="C:cytoplasm"/>
    <property type="evidence" value="ECO:0007669"/>
    <property type="project" value="TreeGrafter"/>
</dbReference>
<evidence type="ECO:0000256" key="2">
    <source>
        <dbReference type="ARBA" id="ARBA00022630"/>
    </source>
</evidence>